<name>A0A7C5Z7G0_9FIRM</name>
<comment type="caution">
    <text evidence="1">The sequence shown here is derived from an EMBL/GenBank/DDBJ whole genome shotgun (WGS) entry which is preliminary data.</text>
</comment>
<gene>
    <name evidence="1" type="ORF">ENL71_00805</name>
</gene>
<reference evidence="1" key="1">
    <citation type="journal article" date="2020" name="mSystems">
        <title>Genome- and Community-Level Interaction Insights into Carbon Utilization and Element Cycling Functions of Hydrothermarchaeota in Hydrothermal Sediment.</title>
        <authorList>
            <person name="Zhou Z."/>
            <person name="Liu Y."/>
            <person name="Xu W."/>
            <person name="Pan J."/>
            <person name="Luo Z.H."/>
            <person name="Li M."/>
        </authorList>
    </citation>
    <scope>NUCLEOTIDE SEQUENCE [LARGE SCALE GENOMIC DNA]</scope>
    <source>
        <strain evidence="1">SpSt-102</strain>
    </source>
</reference>
<dbReference type="AlphaFoldDB" id="A0A7C5Z7G0"/>
<evidence type="ECO:0000313" key="1">
    <source>
        <dbReference type="EMBL" id="HHS01080.1"/>
    </source>
</evidence>
<proteinExistence type="predicted"/>
<dbReference type="EMBL" id="DRUZ01000010">
    <property type="protein sequence ID" value="HHS01080.1"/>
    <property type="molecule type" value="Genomic_DNA"/>
</dbReference>
<sequence>MDSIFRKVVERYIKKGRVKIDWYGGKTVRPVSKRTGYYQKRTYIIRAGQTVEILDAEPDDSILTALSNLSSDKDIVAIIQEFTPIFLSGQKTYVITPYSELVRKKVALEKRDISSILRLL</sequence>
<accession>A0A7C5Z7G0</accession>
<organism evidence="1">
    <name type="scientific">Caldicellulosiruptor owensensis</name>
    <dbReference type="NCBI Taxonomy" id="55205"/>
    <lineage>
        <taxon>Bacteria</taxon>
        <taxon>Bacillati</taxon>
        <taxon>Bacillota</taxon>
        <taxon>Bacillota incertae sedis</taxon>
        <taxon>Caldicellulosiruptorales</taxon>
        <taxon>Caldicellulosiruptoraceae</taxon>
        <taxon>Caldicellulosiruptor</taxon>
    </lineage>
</organism>
<protein>
    <submittedName>
        <fullName evidence="1">Uncharacterized protein</fullName>
    </submittedName>
</protein>